<dbReference type="InterPro" id="IPR051537">
    <property type="entry name" value="DNA_Adenine_Mtase"/>
</dbReference>
<organism evidence="8 9">
    <name type="scientific">Lactobacillus crispatus</name>
    <dbReference type="NCBI Taxonomy" id="47770"/>
    <lineage>
        <taxon>Bacteria</taxon>
        <taxon>Bacillati</taxon>
        <taxon>Bacillota</taxon>
        <taxon>Bacilli</taxon>
        <taxon>Lactobacillales</taxon>
        <taxon>Lactobacillaceae</taxon>
        <taxon>Lactobacillus</taxon>
    </lineage>
</organism>
<dbReference type="Gene3D" id="3.40.50.150">
    <property type="entry name" value="Vaccinia Virus protein VP39"/>
    <property type="match status" value="1"/>
</dbReference>
<dbReference type="PROSITE" id="PS00092">
    <property type="entry name" value="N6_MTASE"/>
    <property type="match status" value="1"/>
</dbReference>
<keyword evidence="2 8" id="KW-0489">Methyltransferase</keyword>
<evidence type="ECO:0000313" key="8">
    <source>
        <dbReference type="EMBL" id="KAA8797728.1"/>
    </source>
</evidence>
<dbReference type="EMBL" id="VUAO01000014">
    <property type="protein sequence ID" value="KAA8797728.1"/>
    <property type="molecule type" value="Genomic_DNA"/>
</dbReference>
<dbReference type="SUPFAM" id="SSF53335">
    <property type="entry name" value="S-adenosyl-L-methionine-dependent methyltransferases"/>
    <property type="match status" value="1"/>
</dbReference>
<accession>A0AB73BPK6</accession>
<evidence type="ECO:0000256" key="2">
    <source>
        <dbReference type="ARBA" id="ARBA00022603"/>
    </source>
</evidence>
<dbReference type="Pfam" id="PF02384">
    <property type="entry name" value="N6_Mtase"/>
    <property type="match status" value="1"/>
</dbReference>
<evidence type="ECO:0000256" key="5">
    <source>
        <dbReference type="ARBA" id="ARBA00022747"/>
    </source>
</evidence>
<dbReference type="RefSeq" id="WP_150397563.1">
    <property type="nucleotide sequence ID" value="NZ_VUAL01000011.1"/>
</dbReference>
<evidence type="ECO:0000256" key="3">
    <source>
        <dbReference type="ARBA" id="ARBA00022679"/>
    </source>
</evidence>
<dbReference type="GO" id="GO:0032259">
    <property type="term" value="P:methylation"/>
    <property type="evidence" value="ECO:0007669"/>
    <property type="project" value="UniProtKB-KW"/>
</dbReference>
<dbReference type="GO" id="GO:0008170">
    <property type="term" value="F:N-methyltransferase activity"/>
    <property type="evidence" value="ECO:0007669"/>
    <property type="project" value="InterPro"/>
</dbReference>
<evidence type="ECO:0000313" key="9">
    <source>
        <dbReference type="Proteomes" id="UP000322051"/>
    </source>
</evidence>
<comment type="catalytic activity">
    <reaction evidence="6">
        <text>a 2'-deoxyadenosine in DNA + S-adenosyl-L-methionine = an N(6)-methyl-2'-deoxyadenosine in DNA + S-adenosyl-L-homocysteine + H(+)</text>
        <dbReference type="Rhea" id="RHEA:15197"/>
        <dbReference type="Rhea" id="RHEA-COMP:12418"/>
        <dbReference type="Rhea" id="RHEA-COMP:12419"/>
        <dbReference type="ChEBI" id="CHEBI:15378"/>
        <dbReference type="ChEBI" id="CHEBI:57856"/>
        <dbReference type="ChEBI" id="CHEBI:59789"/>
        <dbReference type="ChEBI" id="CHEBI:90615"/>
        <dbReference type="ChEBI" id="CHEBI:90616"/>
        <dbReference type="EC" id="2.1.1.72"/>
    </reaction>
</comment>
<keyword evidence="3" id="KW-0808">Transferase</keyword>
<dbReference type="PANTHER" id="PTHR42933:SF1">
    <property type="entry name" value="SITE-SPECIFIC DNA-METHYLTRANSFERASE (ADENINE-SPECIFIC)"/>
    <property type="match status" value="1"/>
</dbReference>
<name>A0AB73BPK6_9LACO</name>
<dbReference type="Proteomes" id="UP000322051">
    <property type="component" value="Unassembled WGS sequence"/>
</dbReference>
<dbReference type="PANTHER" id="PTHR42933">
    <property type="entry name" value="SLR6095 PROTEIN"/>
    <property type="match status" value="1"/>
</dbReference>
<reference evidence="8 9" key="1">
    <citation type="submission" date="2019-09" db="EMBL/GenBank/DDBJ databases">
        <title>Comparative analysis of L. crispatus genomes revealed niche specific adaptation to different host and body sites.</title>
        <authorList>
            <person name="Pan M."/>
            <person name="Hidalgo-Cantabrana C."/>
            <person name="Barrangou R."/>
        </authorList>
    </citation>
    <scope>NUCLEOTIDE SEQUENCE [LARGE SCALE GENOMIC DNA]</scope>
    <source>
        <strain evidence="8 9">NCK973</strain>
    </source>
</reference>
<dbReference type="InterPro" id="IPR002052">
    <property type="entry name" value="DNA_methylase_N6_adenine_CS"/>
</dbReference>
<evidence type="ECO:0000256" key="4">
    <source>
        <dbReference type="ARBA" id="ARBA00022691"/>
    </source>
</evidence>
<sequence>MKSTNYVETVENLVDSIKGILTSAGLGGEAGEYKLVTQSFLYKFLNDKFLYEAKKEDANNDYQHLMDMSDDDYEMLQMTLGTDTADIKREDLIESIFNKQNTDNFSEIFDETLNDIAIDNNDLFSVETAGNSQVRLFDAHLIADNVQDGSQKNHVARELIKLLSSTKFDSSIFDEGFDFFSTIFEYMIQDYNKNGGGNYAEYYTPRTIAKIIADILVGKDSPENVKVYDPAAGSGTLLMNLANKIGVDKCTVYSQDISQKSSNLLRLNLILNNLSHSIHNIVQGNTILNNKHPEKMDYIVSNPPFKVDFSDWRDQVESIPNASEIYFAGVPKIPNKKKNSMAIYELFIQHIIYSLADDGKAAVVVPTGFLTAQSGIDKKIRKHLVDNSMIDTVVSMPSNVFANTGTNVSVIFFNKSKEDDQVQLIDASKLGTKVKENGNQRTALSQEDIDKIVKTAVEKKDVDDFSITVSLKDVKDKNYSFSAGQYFPVKIEYVELTQDEFDKKMEDYQKNLDSLFSQGNTLGKDIQKMVSSLKFENKN</sequence>
<proteinExistence type="predicted"/>
<evidence type="ECO:0000256" key="1">
    <source>
        <dbReference type="ARBA" id="ARBA00011900"/>
    </source>
</evidence>
<feature type="domain" description="DNA methylase adenine-specific" evidence="7">
    <location>
        <begin position="178"/>
        <end position="488"/>
    </location>
</feature>
<dbReference type="InterPro" id="IPR029063">
    <property type="entry name" value="SAM-dependent_MTases_sf"/>
</dbReference>
<dbReference type="PRINTS" id="PR00507">
    <property type="entry name" value="N12N6MTFRASE"/>
</dbReference>
<evidence type="ECO:0000259" key="7">
    <source>
        <dbReference type="Pfam" id="PF02384"/>
    </source>
</evidence>
<dbReference type="EC" id="2.1.1.72" evidence="1"/>
<protein>
    <recommendedName>
        <fullName evidence="1">site-specific DNA-methyltransferase (adenine-specific)</fullName>
        <ecNumber evidence="1">2.1.1.72</ecNumber>
    </recommendedName>
</protein>
<dbReference type="GO" id="GO:0009307">
    <property type="term" value="P:DNA restriction-modification system"/>
    <property type="evidence" value="ECO:0007669"/>
    <property type="project" value="UniProtKB-KW"/>
</dbReference>
<evidence type="ECO:0000256" key="6">
    <source>
        <dbReference type="ARBA" id="ARBA00047942"/>
    </source>
</evidence>
<gene>
    <name evidence="8" type="ORF">F1C02_06390</name>
</gene>
<dbReference type="InterPro" id="IPR003356">
    <property type="entry name" value="DNA_methylase_A-5"/>
</dbReference>
<keyword evidence="4" id="KW-0949">S-adenosyl-L-methionine</keyword>
<comment type="caution">
    <text evidence="8">The sequence shown here is derived from an EMBL/GenBank/DDBJ whole genome shotgun (WGS) entry which is preliminary data.</text>
</comment>
<dbReference type="GO" id="GO:0009007">
    <property type="term" value="F:site-specific DNA-methyltransferase (adenine-specific) activity"/>
    <property type="evidence" value="ECO:0007669"/>
    <property type="project" value="UniProtKB-EC"/>
</dbReference>
<dbReference type="GO" id="GO:0003677">
    <property type="term" value="F:DNA binding"/>
    <property type="evidence" value="ECO:0007669"/>
    <property type="project" value="InterPro"/>
</dbReference>
<keyword evidence="5" id="KW-0680">Restriction system</keyword>
<dbReference type="AlphaFoldDB" id="A0AB73BPK6"/>